<comment type="caution">
    <text evidence="1">The sequence shown here is derived from an EMBL/GenBank/DDBJ whole genome shotgun (WGS) entry which is preliminary data.</text>
</comment>
<evidence type="ECO:0000313" key="2">
    <source>
        <dbReference type="Proteomes" id="UP001556367"/>
    </source>
</evidence>
<evidence type="ECO:0000313" key="1">
    <source>
        <dbReference type="EMBL" id="KAL0958791.1"/>
    </source>
</evidence>
<name>A0ABR3JT75_9AGAR</name>
<keyword evidence="2" id="KW-1185">Reference proteome</keyword>
<reference evidence="2" key="1">
    <citation type="submission" date="2024-06" db="EMBL/GenBank/DDBJ databases">
        <title>Multi-omics analyses provide insights into the biosynthesis of the anticancer antibiotic pleurotin in Hohenbuehelia grisea.</title>
        <authorList>
            <person name="Weaver J.A."/>
            <person name="Alberti F."/>
        </authorList>
    </citation>
    <scope>NUCLEOTIDE SEQUENCE [LARGE SCALE GENOMIC DNA]</scope>
    <source>
        <strain evidence="2">T-177</strain>
    </source>
</reference>
<dbReference type="Proteomes" id="UP001556367">
    <property type="component" value="Unassembled WGS sequence"/>
</dbReference>
<protein>
    <recommendedName>
        <fullName evidence="3">Oleate hydratase</fullName>
    </recommendedName>
</protein>
<dbReference type="EMBL" id="JASNQZ010000003">
    <property type="protein sequence ID" value="KAL0958791.1"/>
    <property type="molecule type" value="Genomic_DNA"/>
</dbReference>
<dbReference type="SUPFAM" id="SSF51905">
    <property type="entry name" value="FAD/NAD(P)-binding domain"/>
    <property type="match status" value="1"/>
</dbReference>
<organism evidence="1 2">
    <name type="scientific">Hohenbuehelia grisea</name>
    <dbReference type="NCBI Taxonomy" id="104357"/>
    <lineage>
        <taxon>Eukaryota</taxon>
        <taxon>Fungi</taxon>
        <taxon>Dikarya</taxon>
        <taxon>Basidiomycota</taxon>
        <taxon>Agaricomycotina</taxon>
        <taxon>Agaricomycetes</taxon>
        <taxon>Agaricomycetidae</taxon>
        <taxon>Agaricales</taxon>
        <taxon>Pleurotineae</taxon>
        <taxon>Pleurotaceae</taxon>
        <taxon>Hohenbuehelia</taxon>
    </lineage>
</organism>
<dbReference type="NCBIfam" id="NF010584">
    <property type="entry name" value="PRK13977.1"/>
    <property type="match status" value="1"/>
</dbReference>
<dbReference type="Gene3D" id="3.50.50.60">
    <property type="entry name" value="FAD/NAD(P)-binding domain"/>
    <property type="match status" value="3"/>
</dbReference>
<dbReference type="PANTHER" id="PTHR37417">
    <property type="entry name" value="67 KDA MYOSIN-CROSS-REACTIVE ANTIGEN FAMILY PROTEIN (AFU_ORTHOLOGUE AFUA_5G09970)"/>
    <property type="match status" value="1"/>
</dbReference>
<gene>
    <name evidence="1" type="ORF">HGRIS_014112</name>
</gene>
<proteinExistence type="predicted"/>
<sequence>MTLVHDILHPFRAAPAPRDPSQTTVYLIGGGIGSLSAASLLIRDAHVPPANIQIIEEGKLLGGAMDGAGEASTGYVTRGGRMLNCSYVCLYDLLKSIPTLEDKEKSVYQEIMEFTKAHPSSAKARLVDVHCDKVDVTHMGFNSKDRAELLKLWLASEEDLGTKKITDVFTEHFFTTNFWFMWVTTFAFQPWHSAVEFKRYLHRFIHEFPRINTLEGVDRTAFNQFDSVILPIQTWLKDQGVQFVTETKVVDVDFNVDANKHTTASKIHTIHNGSPTVISVKPEDLVFVTNGSMTSASSIGSLSTPPATITDPKVDGAWSLWSSIAFKLGPEFAGTPSNFVNRIDESKWESFTVTMHDSKLLDLIVEWSGNIPGSGALVTFKDSNWLMSYVLPHQPHFRNQPEGVSVFWGYALSGDKPGNLIQKPMSQCTGQEILQELMHHLGMSKHFEEVLPHVNVIPVMLPYITSQFLTREVKDRPRVVPKGSTNFAWLGQWTEIPDDVVFTVEYSVRSAMIAVYELMGLPHSPHPPAIYKGEHHLDILVRALKMSFT</sequence>
<dbReference type="PANTHER" id="PTHR37417:SF2">
    <property type="entry name" value="67 KDA MYOSIN-CROSS-REACTIVE ANTIGEN FAMILY PROTEIN (AFU_ORTHOLOGUE AFUA_5G09970)"/>
    <property type="match status" value="1"/>
</dbReference>
<dbReference type="InterPro" id="IPR010354">
    <property type="entry name" value="Oleate_hydratase"/>
</dbReference>
<dbReference type="InterPro" id="IPR036188">
    <property type="entry name" value="FAD/NAD-bd_sf"/>
</dbReference>
<evidence type="ECO:0008006" key="3">
    <source>
        <dbReference type="Google" id="ProtNLM"/>
    </source>
</evidence>
<accession>A0ABR3JT75</accession>
<dbReference type="Pfam" id="PF06100">
    <property type="entry name" value="MCRA"/>
    <property type="match status" value="1"/>
</dbReference>